<protein>
    <submittedName>
        <fullName evidence="3">Glucose dehydrogenase</fullName>
    </submittedName>
</protein>
<evidence type="ECO:0000313" key="3">
    <source>
        <dbReference type="EMBL" id="PDW01926.1"/>
    </source>
</evidence>
<accession>A0A2A6RGB1</accession>
<dbReference type="RefSeq" id="WP_097645233.1">
    <property type="nucleotide sequence ID" value="NZ_NQWI01000099.1"/>
</dbReference>
<feature type="chain" id="PRO_5012811702" evidence="1">
    <location>
        <begin position="24"/>
        <end position="434"/>
    </location>
</feature>
<organism evidence="3 4">
    <name type="scientific">Candidatus Viridilinea mediisalina</name>
    <dbReference type="NCBI Taxonomy" id="2024553"/>
    <lineage>
        <taxon>Bacteria</taxon>
        <taxon>Bacillati</taxon>
        <taxon>Chloroflexota</taxon>
        <taxon>Chloroflexia</taxon>
        <taxon>Chloroflexales</taxon>
        <taxon>Chloroflexineae</taxon>
        <taxon>Oscillochloridaceae</taxon>
        <taxon>Candidatus Viridilinea</taxon>
    </lineage>
</organism>
<comment type="caution">
    <text evidence="3">The sequence shown here is derived from an EMBL/GenBank/DDBJ whole genome shotgun (WGS) entry which is preliminary data.</text>
</comment>
<dbReference type="InterPro" id="IPR012938">
    <property type="entry name" value="Glc/Sorbosone_DH"/>
</dbReference>
<dbReference type="AlphaFoldDB" id="A0A2A6RGB1"/>
<name>A0A2A6RGB1_9CHLR</name>
<dbReference type="InterPro" id="IPR011041">
    <property type="entry name" value="Quinoprot_gluc/sorb_DH_b-prop"/>
</dbReference>
<reference evidence="4" key="1">
    <citation type="submission" date="2017-08" db="EMBL/GenBank/DDBJ databases">
        <authorList>
            <person name="Grouzdev D.S."/>
            <person name="Gaisin V.A."/>
            <person name="Rysina M.S."/>
            <person name="Gorlenko V.M."/>
        </authorList>
    </citation>
    <scope>NUCLEOTIDE SEQUENCE [LARGE SCALE GENOMIC DNA]</scope>
    <source>
        <strain evidence="4">Kir15-3F</strain>
    </source>
</reference>
<dbReference type="SUPFAM" id="SSF50952">
    <property type="entry name" value="Soluble quinoprotein glucose dehydrogenase"/>
    <property type="match status" value="1"/>
</dbReference>
<dbReference type="PANTHER" id="PTHR19328:SF75">
    <property type="entry name" value="ALDOSE SUGAR DEHYDROGENASE YLII"/>
    <property type="match status" value="1"/>
</dbReference>
<gene>
    <name evidence="3" type="ORF">CJ255_16640</name>
</gene>
<dbReference type="InterPro" id="IPR011042">
    <property type="entry name" value="6-blade_b-propeller_TolB-like"/>
</dbReference>
<keyword evidence="4" id="KW-1185">Reference proteome</keyword>
<sequence length="434" mass="47061">MHYHKIFVLVLLALLLSSCGSLGQASTPTVQLATVAPPTALVTPPSATAAATMPLPTPTEVLAPSLMDLSLQIELVADGFSLPTQVTHAGDERLFVVEQDGRIWVLRAGVRDPEPFLDLVDLVGSAANEQGLLSVAFHPRFAELGWFFVNYTDLQGDTVVARYQLDPNDPERADPASALVLLQIEQPASNHNGGLLKFGPDGYLYIGTGDGGRAGDPWNNAQTLSNLLGKLLRIDVDGAEPYAVPADNPFVDQPDARPEIWAYGLRNPWRFSFDRATGDLFIADVGQNAQEEVNFQPASSRGGENYGWRMMEGTACYEPADCDPTGLELPVAHYLHRAAEGGCSITGGYVYRGMRYPALQGTYLYTDYCSGHLWVLRAEADGWQNRVAGRTTLQATSFGEDVAGELYLVDRGGGIYRLLLDAPVSQIWLPLVHG</sequence>
<evidence type="ECO:0000256" key="1">
    <source>
        <dbReference type="SAM" id="SignalP"/>
    </source>
</evidence>
<feature type="signal peptide" evidence="1">
    <location>
        <begin position="1"/>
        <end position="23"/>
    </location>
</feature>
<dbReference type="OrthoDB" id="9770043at2"/>
<dbReference type="PANTHER" id="PTHR19328">
    <property type="entry name" value="HEDGEHOG-INTERACTING PROTEIN"/>
    <property type="match status" value="1"/>
</dbReference>
<proteinExistence type="predicted"/>
<keyword evidence="1" id="KW-0732">Signal</keyword>
<evidence type="ECO:0000313" key="4">
    <source>
        <dbReference type="Proteomes" id="UP000220527"/>
    </source>
</evidence>
<evidence type="ECO:0000259" key="2">
    <source>
        <dbReference type="Pfam" id="PF07995"/>
    </source>
</evidence>
<dbReference type="Proteomes" id="UP000220527">
    <property type="component" value="Unassembled WGS sequence"/>
</dbReference>
<dbReference type="PROSITE" id="PS51257">
    <property type="entry name" value="PROKAR_LIPOPROTEIN"/>
    <property type="match status" value="1"/>
</dbReference>
<dbReference type="Pfam" id="PF07995">
    <property type="entry name" value="GSDH"/>
    <property type="match status" value="1"/>
</dbReference>
<dbReference type="Gene3D" id="2.120.10.30">
    <property type="entry name" value="TolB, C-terminal domain"/>
    <property type="match status" value="1"/>
</dbReference>
<dbReference type="EMBL" id="NQWI01000099">
    <property type="protein sequence ID" value="PDW01926.1"/>
    <property type="molecule type" value="Genomic_DNA"/>
</dbReference>
<feature type="domain" description="Glucose/Sorbosone dehydrogenase" evidence="2">
    <location>
        <begin position="82"/>
        <end position="381"/>
    </location>
</feature>